<dbReference type="eggNOG" id="COG1503">
    <property type="taxonomic scope" value="Bacteria"/>
</dbReference>
<dbReference type="Proteomes" id="UP000001919">
    <property type="component" value="Chromosome"/>
</dbReference>
<evidence type="ECO:0000313" key="2">
    <source>
        <dbReference type="Proteomes" id="UP000001919"/>
    </source>
</evidence>
<sequence>MGIDIPTQSDIVGLTQHRHEASVTIYLSAAELGAQAVVHDPDAAKLALRSAFSDALAELGGTRQDRQALTDAVQELVEDRDFWGTGARSLAIFVSPEGLRAFRLMNELAGATSTGDRFDVGPMIRAITFAHVGYVLALTEGEVRLLHLDATASRTPVALTELPEDAADALTREPATGRFNRHRADGALAQKPEQKRYAVIVEGAVRAAIGSSDEPLILAATSEFEHAYRDANTYGRLLDQAIGANPTSLSDEDLEQRARAILDEHYAARITDWVETFGNRRAHGKGSTQLAEVARAATEGRVSELLFDIDAAQEGTIDEIGEMTLAEEAGPRTYRVVDEIATRVLRTGGRVRAVRTDDMPDGAPVAALHRS</sequence>
<name>C7MF06_BRAFD</name>
<organism evidence="1 2">
    <name type="scientific">Brachybacterium faecium (strain ATCC 43885 / DSM 4810 / JCM 11609 / LMG 19847 / NBRC 14762 / NCIMB 9860 / 6-10)</name>
    <dbReference type="NCBI Taxonomy" id="446465"/>
    <lineage>
        <taxon>Bacteria</taxon>
        <taxon>Bacillati</taxon>
        <taxon>Actinomycetota</taxon>
        <taxon>Actinomycetes</taxon>
        <taxon>Micrococcales</taxon>
        <taxon>Dermabacteraceae</taxon>
        <taxon>Brachybacterium</taxon>
    </lineage>
</organism>
<evidence type="ECO:0000313" key="1">
    <source>
        <dbReference type="EMBL" id="ACU83906.1"/>
    </source>
</evidence>
<dbReference type="KEGG" id="bfa:Bfae_00220"/>
<dbReference type="HOGENOM" id="CLU_044180_2_1_11"/>
<dbReference type="OrthoDB" id="242138at2"/>
<dbReference type="STRING" id="446465.Bfae_00220"/>
<dbReference type="InterPro" id="IPR041638">
    <property type="entry name" value="BaeRF_family11"/>
</dbReference>
<proteinExistence type="predicted"/>
<dbReference type="EMBL" id="CP001643">
    <property type="protein sequence ID" value="ACU83906.1"/>
    <property type="molecule type" value="Genomic_DNA"/>
</dbReference>
<keyword evidence="2" id="KW-1185">Reference proteome</keyword>
<dbReference type="PATRIC" id="fig|446465.5.peg.20"/>
<reference evidence="1 2" key="1">
    <citation type="journal article" date="2009" name="Stand. Genomic Sci.">
        <title>Complete genome sequence of Brachybacterium faecium type strain (Schefferle 6-10).</title>
        <authorList>
            <person name="Lapidus A."/>
            <person name="Pukall R."/>
            <person name="Labuttii K."/>
            <person name="Copeland A."/>
            <person name="Del Rio T.G."/>
            <person name="Nolan M."/>
            <person name="Chen F."/>
            <person name="Lucas S."/>
            <person name="Tice H."/>
            <person name="Cheng J.F."/>
            <person name="Bruce D."/>
            <person name="Goodwin L."/>
            <person name="Pitluck S."/>
            <person name="Rohde M."/>
            <person name="Goker M."/>
            <person name="Pati A."/>
            <person name="Ivanova N."/>
            <person name="Mavrommatis K."/>
            <person name="Chen A."/>
            <person name="Palaniappan K."/>
            <person name="D'haeseleer P."/>
            <person name="Chain P."/>
            <person name="Bristow J."/>
            <person name="Eisen J.A."/>
            <person name="Markowitz V."/>
            <person name="Hugenholtz P."/>
            <person name="Kyrpides N.C."/>
            <person name="Klenk H.P."/>
        </authorList>
    </citation>
    <scope>NUCLEOTIDE SEQUENCE [LARGE SCALE GENOMIC DNA]</scope>
    <source>
        <strain evidence="2">ATCC 43885 / DSM 4810 / JCM 11609 / LMG 19847 / NBRC 14762 / NCIMB 9860 / 6-10</strain>
    </source>
</reference>
<dbReference type="AlphaFoldDB" id="C7MF06"/>
<gene>
    <name evidence="1" type="ordered locus">Bfae_00220</name>
</gene>
<accession>C7MF06</accession>
<dbReference type="Pfam" id="PF18855">
    <property type="entry name" value="baeRF_family11"/>
    <property type="match status" value="1"/>
</dbReference>
<protein>
    <submittedName>
        <fullName evidence="1">Uncharacterized protein</fullName>
    </submittedName>
</protein>